<keyword evidence="10" id="KW-1185">Reference proteome</keyword>
<dbReference type="Pfam" id="PF20684">
    <property type="entry name" value="Fung_rhodopsin"/>
    <property type="match status" value="1"/>
</dbReference>
<keyword evidence="4 7" id="KW-0472">Membrane</keyword>
<feature type="transmembrane region" description="Helical" evidence="7">
    <location>
        <begin position="237"/>
        <end position="257"/>
    </location>
</feature>
<dbReference type="InterPro" id="IPR052337">
    <property type="entry name" value="SAT4-like"/>
</dbReference>
<evidence type="ECO:0000256" key="4">
    <source>
        <dbReference type="ARBA" id="ARBA00023136"/>
    </source>
</evidence>
<reference evidence="9 10" key="1">
    <citation type="submission" date="2019-06" db="EMBL/GenBank/DDBJ databases">
        <authorList>
            <person name="Broberg M."/>
        </authorList>
    </citation>
    <scope>NUCLEOTIDE SEQUENCE [LARGE SCALE GENOMIC DNA]</scope>
</reference>
<proteinExistence type="inferred from homology"/>
<feature type="domain" description="Rhodopsin" evidence="8">
    <location>
        <begin position="25"/>
        <end position="293"/>
    </location>
</feature>
<evidence type="ECO:0000256" key="5">
    <source>
        <dbReference type="ARBA" id="ARBA00038359"/>
    </source>
</evidence>
<comment type="caution">
    <text evidence="9">The sequence shown here is derived from an EMBL/GenBank/DDBJ whole genome shotgun (WGS) entry which is preliminary data.</text>
</comment>
<gene>
    <name evidence="9" type="ORF">CLO192961_LOCUS278483</name>
</gene>
<evidence type="ECO:0000259" key="8">
    <source>
        <dbReference type="Pfam" id="PF20684"/>
    </source>
</evidence>
<feature type="transmembrane region" description="Helical" evidence="7">
    <location>
        <begin position="153"/>
        <end position="181"/>
    </location>
</feature>
<feature type="transmembrane region" description="Helical" evidence="7">
    <location>
        <begin position="7"/>
        <end position="28"/>
    </location>
</feature>
<dbReference type="EMBL" id="CABFNS010000814">
    <property type="protein sequence ID" value="VUC30151.1"/>
    <property type="molecule type" value="Genomic_DNA"/>
</dbReference>
<evidence type="ECO:0000313" key="9">
    <source>
        <dbReference type="EMBL" id="VUC30151.1"/>
    </source>
</evidence>
<evidence type="ECO:0000313" key="10">
    <source>
        <dbReference type="Proteomes" id="UP000766486"/>
    </source>
</evidence>
<name>A0ABY6UIS6_BIOOC</name>
<sequence>MDDLQQFIAEVWTLFALATVFTGIRMFARFRSVGWKQFTYDDYLACSAVVRTPVYQGVDTLTNADKVFYSFQVMIAYKGGTLYRSRSTAGTLAEQQEWVEPNSPPLLIRAQGSKYHLASWPLYATTLWLLKASVLVLYMRLTTGLAGAYRIRIIVGFTILAMSWAAVILTTLLACQPFQGYFNTTDMKVSNVCSPAVSKPIVWTCYSMNVSTDIFLIALPIPMLWKTSIKLWKKIGLCVLFSGGAIVVVFATVRCVLLTTDPTYGAPLSGTWGVREGFVAIITSNFPMAFTLIRGMLGPAFNSLQTTTPSAQTPSTQLDTLKASGRHGRSARSAVMSDRIFTESEEKIVNGRDTPPNEEVNSPA</sequence>
<protein>
    <recommendedName>
        <fullName evidence="8">Rhodopsin domain-containing protein</fullName>
    </recommendedName>
</protein>
<evidence type="ECO:0000256" key="3">
    <source>
        <dbReference type="ARBA" id="ARBA00022989"/>
    </source>
</evidence>
<evidence type="ECO:0000256" key="2">
    <source>
        <dbReference type="ARBA" id="ARBA00022692"/>
    </source>
</evidence>
<dbReference type="PANTHER" id="PTHR33048">
    <property type="entry name" value="PTH11-LIKE INTEGRAL MEMBRANE PROTEIN (AFU_ORTHOLOGUE AFUA_5G11245)"/>
    <property type="match status" value="1"/>
</dbReference>
<keyword evidence="3 7" id="KW-1133">Transmembrane helix</keyword>
<comment type="subcellular location">
    <subcellularLocation>
        <location evidence="1">Membrane</location>
        <topology evidence="1">Multi-pass membrane protein</topology>
    </subcellularLocation>
</comment>
<feature type="transmembrane region" description="Helical" evidence="7">
    <location>
        <begin position="277"/>
        <end position="297"/>
    </location>
</feature>
<feature type="region of interest" description="Disordered" evidence="6">
    <location>
        <begin position="323"/>
        <end position="364"/>
    </location>
</feature>
<feature type="transmembrane region" description="Helical" evidence="7">
    <location>
        <begin position="120"/>
        <end position="141"/>
    </location>
</feature>
<evidence type="ECO:0000256" key="1">
    <source>
        <dbReference type="ARBA" id="ARBA00004141"/>
    </source>
</evidence>
<dbReference type="Proteomes" id="UP000766486">
    <property type="component" value="Unassembled WGS sequence"/>
</dbReference>
<feature type="compositionally biased region" description="Basic and acidic residues" evidence="6">
    <location>
        <begin position="340"/>
        <end position="350"/>
    </location>
</feature>
<comment type="similarity">
    <text evidence="5">Belongs to the SAT4 family.</text>
</comment>
<keyword evidence="2 7" id="KW-0812">Transmembrane</keyword>
<evidence type="ECO:0000256" key="7">
    <source>
        <dbReference type="SAM" id="Phobius"/>
    </source>
</evidence>
<accession>A0ABY6UIS6</accession>
<evidence type="ECO:0000256" key="6">
    <source>
        <dbReference type="SAM" id="MobiDB-lite"/>
    </source>
</evidence>
<dbReference type="PANTHER" id="PTHR33048:SF105">
    <property type="match status" value="1"/>
</dbReference>
<dbReference type="InterPro" id="IPR049326">
    <property type="entry name" value="Rhodopsin_dom_fungi"/>
</dbReference>
<organism evidence="9 10">
    <name type="scientific">Bionectria ochroleuca</name>
    <name type="common">Gliocladium roseum</name>
    <dbReference type="NCBI Taxonomy" id="29856"/>
    <lineage>
        <taxon>Eukaryota</taxon>
        <taxon>Fungi</taxon>
        <taxon>Dikarya</taxon>
        <taxon>Ascomycota</taxon>
        <taxon>Pezizomycotina</taxon>
        <taxon>Sordariomycetes</taxon>
        <taxon>Hypocreomycetidae</taxon>
        <taxon>Hypocreales</taxon>
        <taxon>Bionectriaceae</taxon>
        <taxon>Clonostachys</taxon>
    </lineage>
</organism>
<feature type="transmembrane region" description="Helical" evidence="7">
    <location>
        <begin position="201"/>
        <end position="225"/>
    </location>
</feature>